<dbReference type="AlphaFoldDB" id="A0A9P6DWZ6"/>
<evidence type="ECO:0000259" key="4">
    <source>
        <dbReference type="Pfam" id="PF00561"/>
    </source>
</evidence>
<evidence type="ECO:0000313" key="5">
    <source>
        <dbReference type="EMBL" id="KAF9514118.1"/>
    </source>
</evidence>
<dbReference type="SUPFAM" id="SSF53474">
    <property type="entry name" value="alpha/beta-Hydrolases"/>
    <property type="match status" value="1"/>
</dbReference>
<dbReference type="Proteomes" id="UP000886523">
    <property type="component" value="Unassembled WGS sequence"/>
</dbReference>
<accession>A0A9P6DWZ6</accession>
<feature type="domain" description="AB hydrolase-1" evidence="4">
    <location>
        <begin position="152"/>
        <end position="309"/>
    </location>
</feature>
<evidence type="ECO:0000256" key="3">
    <source>
        <dbReference type="SAM" id="SignalP"/>
    </source>
</evidence>
<proteinExistence type="inferred from homology"/>
<comment type="caution">
    <text evidence="5">The sequence shown here is derived from an EMBL/GenBank/DDBJ whole genome shotgun (WGS) entry which is preliminary data.</text>
</comment>
<feature type="active site" description="Charge relay system" evidence="2">
    <location>
        <position position="409"/>
    </location>
</feature>
<dbReference type="InterPro" id="IPR050960">
    <property type="entry name" value="AB_hydrolase_4_sf"/>
</dbReference>
<dbReference type="GO" id="GO:0051793">
    <property type="term" value="P:medium-chain fatty acid catabolic process"/>
    <property type="evidence" value="ECO:0007669"/>
    <property type="project" value="TreeGrafter"/>
</dbReference>
<dbReference type="GO" id="GO:0047372">
    <property type="term" value="F:monoacylglycerol lipase activity"/>
    <property type="evidence" value="ECO:0007669"/>
    <property type="project" value="TreeGrafter"/>
</dbReference>
<evidence type="ECO:0000256" key="1">
    <source>
        <dbReference type="ARBA" id="ARBA00010884"/>
    </source>
</evidence>
<feature type="active site" description="Charge relay system" evidence="2">
    <location>
        <position position="382"/>
    </location>
</feature>
<dbReference type="PIRSF" id="PIRSF005211">
    <property type="entry name" value="Ab_hydro_YheT"/>
    <property type="match status" value="1"/>
</dbReference>
<feature type="chain" id="PRO_5040245130" description="AB hydrolase-1 domain-containing protein" evidence="3">
    <location>
        <begin position="25"/>
        <end position="453"/>
    </location>
</feature>
<dbReference type="PANTHER" id="PTHR10794">
    <property type="entry name" value="ABHYDROLASE DOMAIN-CONTAINING PROTEIN"/>
    <property type="match status" value="1"/>
</dbReference>
<keyword evidence="6" id="KW-1185">Reference proteome</keyword>
<evidence type="ECO:0000256" key="2">
    <source>
        <dbReference type="PIRSR" id="PIRSR005211-1"/>
    </source>
</evidence>
<feature type="active site" description="Charge relay system" evidence="2">
    <location>
        <position position="238"/>
    </location>
</feature>
<sequence>MGLLQPIFTILILAVVLLVRSLKATHVPRFYFPTSPLLLQVKRKNHLENGHSSNGDARQINGNGDAHGNKYDLMGINAFLRSRVPSLFEGYRPTWWLALGHLQTIFVVVGDFSKVDKVTYERTLIRTPDGGTLGLDLCPPPAQAPELPEDTPIIVVQTGLTGGSFEAYLRTILARACASKADGGLGFRGIVVNFRGCAGVPLTSPQLYSAGHTEDLRSAVLYIADKYPKAPLHGLGFSIGANILTRYLGEEGEGSRLSSGVTLACAWDTAKNSWRLENEFIPKTFYAKALGGNFLSVFTRHLDRILQFPPDERLTPHIPDILKLKNPTLLDVDHVLTKYIGGSSPPFPFETPEKYCKYLGSEPPLDHRRFAFPYLAINAADDPIVGFVPTVETQKSSTCALAVTPSGGHLGWFHGGDWFGRPDRWIRQPVLEWLAAVGEDYVPGSELKREARM</sequence>
<dbReference type="InterPro" id="IPR000073">
    <property type="entry name" value="AB_hydrolase_1"/>
</dbReference>
<comment type="similarity">
    <text evidence="1">Belongs to the AB hydrolase superfamily. AB hydrolase 4 family.</text>
</comment>
<protein>
    <recommendedName>
        <fullName evidence="4">AB hydrolase-1 domain-containing protein</fullName>
    </recommendedName>
</protein>
<dbReference type="InterPro" id="IPR012020">
    <property type="entry name" value="ABHD4"/>
</dbReference>
<evidence type="ECO:0000313" key="6">
    <source>
        <dbReference type="Proteomes" id="UP000886523"/>
    </source>
</evidence>
<gene>
    <name evidence="5" type="ORF">BS47DRAFT_1316969</name>
</gene>
<dbReference type="OrthoDB" id="5954035at2759"/>
<dbReference type="GO" id="GO:0008126">
    <property type="term" value="F:acetylesterase activity"/>
    <property type="evidence" value="ECO:0007669"/>
    <property type="project" value="TreeGrafter"/>
</dbReference>
<feature type="signal peptide" evidence="3">
    <location>
        <begin position="1"/>
        <end position="24"/>
    </location>
</feature>
<name>A0A9P6DWZ6_9AGAM</name>
<dbReference type="PANTHER" id="PTHR10794:SF63">
    <property type="entry name" value="ALPHA_BETA HYDROLASE 1, ISOFORM A"/>
    <property type="match status" value="1"/>
</dbReference>
<dbReference type="GO" id="GO:0051792">
    <property type="term" value="P:medium-chain fatty acid biosynthetic process"/>
    <property type="evidence" value="ECO:0007669"/>
    <property type="project" value="TreeGrafter"/>
</dbReference>
<dbReference type="Pfam" id="PF00561">
    <property type="entry name" value="Abhydrolase_1"/>
    <property type="match status" value="1"/>
</dbReference>
<dbReference type="Gene3D" id="3.40.50.1820">
    <property type="entry name" value="alpha/beta hydrolase"/>
    <property type="match status" value="1"/>
</dbReference>
<organism evidence="5 6">
    <name type="scientific">Hydnum rufescens UP504</name>
    <dbReference type="NCBI Taxonomy" id="1448309"/>
    <lineage>
        <taxon>Eukaryota</taxon>
        <taxon>Fungi</taxon>
        <taxon>Dikarya</taxon>
        <taxon>Basidiomycota</taxon>
        <taxon>Agaricomycotina</taxon>
        <taxon>Agaricomycetes</taxon>
        <taxon>Cantharellales</taxon>
        <taxon>Hydnaceae</taxon>
        <taxon>Hydnum</taxon>
    </lineage>
</organism>
<dbReference type="EMBL" id="MU128964">
    <property type="protein sequence ID" value="KAF9514118.1"/>
    <property type="molecule type" value="Genomic_DNA"/>
</dbReference>
<reference evidence="5" key="1">
    <citation type="journal article" date="2020" name="Nat. Commun.">
        <title>Large-scale genome sequencing of mycorrhizal fungi provides insights into the early evolution of symbiotic traits.</title>
        <authorList>
            <person name="Miyauchi S."/>
            <person name="Kiss E."/>
            <person name="Kuo A."/>
            <person name="Drula E."/>
            <person name="Kohler A."/>
            <person name="Sanchez-Garcia M."/>
            <person name="Morin E."/>
            <person name="Andreopoulos B."/>
            <person name="Barry K.W."/>
            <person name="Bonito G."/>
            <person name="Buee M."/>
            <person name="Carver A."/>
            <person name="Chen C."/>
            <person name="Cichocki N."/>
            <person name="Clum A."/>
            <person name="Culley D."/>
            <person name="Crous P.W."/>
            <person name="Fauchery L."/>
            <person name="Girlanda M."/>
            <person name="Hayes R.D."/>
            <person name="Keri Z."/>
            <person name="LaButti K."/>
            <person name="Lipzen A."/>
            <person name="Lombard V."/>
            <person name="Magnuson J."/>
            <person name="Maillard F."/>
            <person name="Murat C."/>
            <person name="Nolan M."/>
            <person name="Ohm R.A."/>
            <person name="Pangilinan J."/>
            <person name="Pereira M.F."/>
            <person name="Perotto S."/>
            <person name="Peter M."/>
            <person name="Pfister S."/>
            <person name="Riley R."/>
            <person name="Sitrit Y."/>
            <person name="Stielow J.B."/>
            <person name="Szollosi G."/>
            <person name="Zifcakova L."/>
            <person name="Stursova M."/>
            <person name="Spatafora J.W."/>
            <person name="Tedersoo L."/>
            <person name="Vaario L.M."/>
            <person name="Yamada A."/>
            <person name="Yan M."/>
            <person name="Wang P."/>
            <person name="Xu J."/>
            <person name="Bruns T."/>
            <person name="Baldrian P."/>
            <person name="Vilgalys R."/>
            <person name="Dunand C."/>
            <person name="Henrissat B."/>
            <person name="Grigoriev I.V."/>
            <person name="Hibbett D."/>
            <person name="Nagy L.G."/>
            <person name="Martin F.M."/>
        </authorList>
    </citation>
    <scope>NUCLEOTIDE SEQUENCE</scope>
    <source>
        <strain evidence="5">UP504</strain>
    </source>
</reference>
<dbReference type="InterPro" id="IPR029058">
    <property type="entry name" value="AB_hydrolase_fold"/>
</dbReference>
<keyword evidence="3" id="KW-0732">Signal</keyword>